<dbReference type="Pfam" id="PF02021">
    <property type="entry name" value="UPF0102"/>
    <property type="match status" value="1"/>
</dbReference>
<evidence type="ECO:0000313" key="2">
    <source>
        <dbReference type="EMBL" id="ABK80650.1"/>
    </source>
</evidence>
<dbReference type="InterPro" id="IPR003509">
    <property type="entry name" value="UPF0102_YraN-like"/>
</dbReference>
<dbReference type="InterPro" id="IPR011856">
    <property type="entry name" value="tRNA_endonuc-like_dom_sf"/>
</dbReference>
<dbReference type="Gene3D" id="3.40.1350.10">
    <property type="match status" value="1"/>
</dbReference>
<name>A4GJ57_9BACT</name>
<protein>
    <submittedName>
        <fullName evidence="2">Uncharacterized protein</fullName>
    </submittedName>
</protein>
<accession>A4GJ57</accession>
<dbReference type="GO" id="GO:0003676">
    <property type="term" value="F:nucleic acid binding"/>
    <property type="evidence" value="ECO:0007669"/>
    <property type="project" value="InterPro"/>
</dbReference>
<proteinExistence type="inferred from homology"/>
<dbReference type="EMBL" id="EF106972">
    <property type="protein sequence ID" value="ABK80650.1"/>
    <property type="molecule type" value="Genomic_DNA"/>
</dbReference>
<dbReference type="AlphaFoldDB" id="A4GJ57"/>
<sequence length="64" mass="7505">MDHEFGHQFDALTPTKQKKIIQITQSFLVQKRIPDKSMRFDVVVLTLDRPDSCKIELLENSFQV</sequence>
<reference evidence="2" key="1">
    <citation type="journal article" date="2007" name="Environ. Microbiol.">
        <title>Quantitative distribution of presumptive archaeal and bacterial nitrifiers in Monterey Bay and the North Pacific Subtropical Gyre.</title>
        <authorList>
            <person name="Mincer T.J."/>
            <person name="Church M.J."/>
            <person name="Taylor L.T."/>
            <person name="Preston C."/>
            <person name="Karl D.M."/>
            <person name="Delong E.F."/>
        </authorList>
    </citation>
    <scope>NUCLEOTIDE SEQUENCE</scope>
</reference>
<comment type="similarity">
    <text evidence="1">Belongs to the UPF0102 family.</text>
</comment>
<evidence type="ECO:0000256" key="1">
    <source>
        <dbReference type="ARBA" id="ARBA00006738"/>
    </source>
</evidence>
<organism evidence="2">
    <name type="scientific">uncultured marine Nitrospinaceae bacterium</name>
    <dbReference type="NCBI Taxonomy" id="482920"/>
    <lineage>
        <taxon>Bacteria</taxon>
        <taxon>Pseudomonadati</taxon>
        <taxon>Nitrospinota/Tectimicrobiota group</taxon>
        <taxon>Nitrospinota</taxon>
        <taxon>Nitrospinia</taxon>
        <taxon>Nitrospinales</taxon>
        <taxon>Nitrospinaceae</taxon>
        <taxon>environmental samples</taxon>
    </lineage>
</organism>